<dbReference type="Proteomes" id="UP000216300">
    <property type="component" value="Unassembled WGS sequence"/>
</dbReference>
<evidence type="ECO:0000313" key="13">
    <source>
        <dbReference type="EMBL" id="OYN90981.1"/>
    </source>
</evidence>
<evidence type="ECO:0000256" key="2">
    <source>
        <dbReference type="ARBA" id="ARBA00006490"/>
    </source>
</evidence>
<evidence type="ECO:0000256" key="3">
    <source>
        <dbReference type="ARBA" id="ARBA00012239"/>
    </source>
</evidence>
<dbReference type="Pfam" id="PF00266">
    <property type="entry name" value="Aminotran_5"/>
    <property type="match status" value="1"/>
</dbReference>
<evidence type="ECO:0000256" key="4">
    <source>
        <dbReference type="ARBA" id="ARBA00022679"/>
    </source>
</evidence>
<evidence type="ECO:0000256" key="6">
    <source>
        <dbReference type="ARBA" id="ARBA00022898"/>
    </source>
</evidence>
<dbReference type="GO" id="GO:0031071">
    <property type="term" value="F:cysteine desulfurase activity"/>
    <property type="evidence" value="ECO:0007669"/>
    <property type="project" value="UniProtKB-EC"/>
</dbReference>
<dbReference type="GO" id="GO:0008483">
    <property type="term" value="F:transaminase activity"/>
    <property type="evidence" value="ECO:0007669"/>
    <property type="project" value="UniProtKB-KW"/>
</dbReference>
<dbReference type="PANTHER" id="PTHR11601">
    <property type="entry name" value="CYSTEINE DESULFURYLASE FAMILY MEMBER"/>
    <property type="match status" value="1"/>
</dbReference>
<keyword evidence="6" id="KW-0663">Pyridoxal phosphate</keyword>
<dbReference type="InterPro" id="IPR000192">
    <property type="entry name" value="Aminotrans_V_dom"/>
</dbReference>
<dbReference type="Gene3D" id="3.40.640.10">
    <property type="entry name" value="Type I PLP-dependent aspartate aminotransferase-like (Major domain)"/>
    <property type="match status" value="1"/>
</dbReference>
<evidence type="ECO:0000313" key="14">
    <source>
        <dbReference type="Proteomes" id="UP000216300"/>
    </source>
</evidence>
<dbReference type="InterPro" id="IPR020578">
    <property type="entry name" value="Aminotrans_V_PyrdxlP_BS"/>
</dbReference>
<feature type="domain" description="Aminotransferase class V" evidence="12">
    <location>
        <begin position="12"/>
        <end position="371"/>
    </location>
</feature>
<keyword evidence="14" id="KW-1185">Reference proteome</keyword>
<dbReference type="EMBL" id="NMVJ01000006">
    <property type="protein sequence ID" value="OYN90981.1"/>
    <property type="molecule type" value="Genomic_DNA"/>
</dbReference>
<keyword evidence="8" id="KW-0411">Iron-sulfur</keyword>
<evidence type="ECO:0000256" key="9">
    <source>
        <dbReference type="ARBA" id="ARBA00050776"/>
    </source>
</evidence>
<proteinExistence type="inferred from homology"/>
<gene>
    <name evidence="13" type="ORF">CGZ91_05750</name>
</gene>
<protein>
    <recommendedName>
        <fullName evidence="3">cysteine desulfurase</fullName>
        <ecNumber evidence="3">2.8.1.7</ecNumber>
    </recommendedName>
</protein>
<dbReference type="GO" id="GO:0051536">
    <property type="term" value="F:iron-sulfur cluster binding"/>
    <property type="evidence" value="ECO:0007669"/>
    <property type="project" value="UniProtKB-KW"/>
</dbReference>
<accession>A0A255EJ22</accession>
<dbReference type="InterPro" id="IPR016454">
    <property type="entry name" value="Cysteine_dSase"/>
</dbReference>
<evidence type="ECO:0000256" key="10">
    <source>
        <dbReference type="RuleBase" id="RU004504"/>
    </source>
</evidence>
<evidence type="ECO:0000256" key="5">
    <source>
        <dbReference type="ARBA" id="ARBA00022723"/>
    </source>
</evidence>
<name>A0A255EJ22_9ACTN</name>
<dbReference type="EC" id="2.8.1.7" evidence="3"/>
<evidence type="ECO:0000256" key="8">
    <source>
        <dbReference type="ARBA" id="ARBA00023014"/>
    </source>
</evidence>
<feature type="region of interest" description="Disordered" evidence="11">
    <location>
        <begin position="1"/>
        <end position="24"/>
    </location>
</feature>
<dbReference type="AlphaFoldDB" id="A0A255EJ22"/>
<dbReference type="PIRSF" id="PIRSF005572">
    <property type="entry name" value="NifS"/>
    <property type="match status" value="1"/>
</dbReference>
<dbReference type="PROSITE" id="PS00595">
    <property type="entry name" value="AA_TRANSFER_CLASS_5"/>
    <property type="match status" value="1"/>
</dbReference>
<feature type="compositionally biased region" description="Basic and acidic residues" evidence="11">
    <location>
        <begin position="1"/>
        <end position="13"/>
    </location>
</feature>
<keyword evidence="7" id="KW-0408">Iron</keyword>
<keyword evidence="13" id="KW-0032">Aminotransferase</keyword>
<dbReference type="Gene3D" id="1.10.260.50">
    <property type="match status" value="1"/>
</dbReference>
<keyword evidence="4 13" id="KW-0808">Transferase</keyword>
<comment type="catalytic activity">
    <reaction evidence="9">
        <text>(sulfur carrier)-H + L-cysteine = (sulfur carrier)-SH + L-alanine</text>
        <dbReference type="Rhea" id="RHEA:43892"/>
        <dbReference type="Rhea" id="RHEA-COMP:14737"/>
        <dbReference type="Rhea" id="RHEA-COMP:14739"/>
        <dbReference type="ChEBI" id="CHEBI:29917"/>
        <dbReference type="ChEBI" id="CHEBI:35235"/>
        <dbReference type="ChEBI" id="CHEBI:57972"/>
        <dbReference type="ChEBI" id="CHEBI:64428"/>
        <dbReference type="EC" id="2.8.1.7"/>
    </reaction>
</comment>
<evidence type="ECO:0000256" key="11">
    <source>
        <dbReference type="SAM" id="MobiDB-lite"/>
    </source>
</evidence>
<dbReference type="SUPFAM" id="SSF53383">
    <property type="entry name" value="PLP-dependent transferases"/>
    <property type="match status" value="1"/>
</dbReference>
<evidence type="ECO:0000259" key="12">
    <source>
        <dbReference type="Pfam" id="PF00266"/>
    </source>
</evidence>
<dbReference type="GO" id="GO:0046872">
    <property type="term" value="F:metal ion binding"/>
    <property type="evidence" value="ECO:0007669"/>
    <property type="project" value="UniProtKB-KW"/>
</dbReference>
<dbReference type="InterPro" id="IPR015421">
    <property type="entry name" value="PyrdxlP-dep_Trfase_major"/>
</dbReference>
<evidence type="ECO:0000256" key="7">
    <source>
        <dbReference type="ARBA" id="ARBA00023004"/>
    </source>
</evidence>
<keyword evidence="5" id="KW-0479">Metal-binding</keyword>
<dbReference type="Gene3D" id="3.90.1150.10">
    <property type="entry name" value="Aspartate Aminotransferase, domain 1"/>
    <property type="match status" value="1"/>
</dbReference>
<evidence type="ECO:0000256" key="1">
    <source>
        <dbReference type="ARBA" id="ARBA00001933"/>
    </source>
</evidence>
<comment type="similarity">
    <text evidence="2">Belongs to the class-V pyridoxal-phosphate-dependent aminotransferase family. NifS/IscS subfamily.</text>
</comment>
<sequence>MDQPRARDDRSYLDHAASSPLRPEAARAMTEVWAMAGNPSSRHGSGRAAKGLLEDARESIAEDLGADPAEVIFTSGGTEAATLAVLGSIGARPERPAYAVSAVEHPAIDGIAVPYRERIELPVGQGGAGFGRVDPIAVADVAPRCSVVSVQWVNNETGIVQPLTDVVAAAHEGGAWIHTDAVQALDTMPVDFAALGLDLLSASAHKFGGPVGVGILLARREAELVPVGAGGGQERRVRSGTVPMALAVGMAAALRAARAEREQRHERDRRWRAQIIEAAQRLPEVEVRGLDGVDGGQQPSILNLGILGAKSEDLLVLLDRAGIDSSAGAACQAGVQRDSHVLAALGIDQARSGSVRLSWGWSTGQADIDRVCAALPDVVAKARAAGAKKVGF</sequence>
<organism evidence="13 14">
    <name type="scientific">Parenemella sanctibonifatiensis</name>
    <dbReference type="NCBI Taxonomy" id="2016505"/>
    <lineage>
        <taxon>Bacteria</taxon>
        <taxon>Bacillati</taxon>
        <taxon>Actinomycetota</taxon>
        <taxon>Actinomycetes</taxon>
        <taxon>Propionibacteriales</taxon>
        <taxon>Propionibacteriaceae</taxon>
        <taxon>Parenemella</taxon>
    </lineage>
</organism>
<dbReference type="InterPro" id="IPR015422">
    <property type="entry name" value="PyrdxlP-dep_Trfase_small"/>
</dbReference>
<dbReference type="PANTHER" id="PTHR11601:SF34">
    <property type="entry name" value="CYSTEINE DESULFURASE"/>
    <property type="match status" value="1"/>
</dbReference>
<comment type="cofactor">
    <cofactor evidence="1 10">
        <name>pyridoxal 5'-phosphate</name>
        <dbReference type="ChEBI" id="CHEBI:597326"/>
    </cofactor>
</comment>
<reference evidence="13 14" key="1">
    <citation type="submission" date="2017-07" db="EMBL/GenBank/DDBJ databases">
        <title>Draft whole genome sequences of clinical Proprionibacteriaceae strains.</title>
        <authorList>
            <person name="Bernier A.-M."/>
            <person name="Bernard K."/>
            <person name="Domingo M.-C."/>
        </authorList>
    </citation>
    <scope>NUCLEOTIDE SEQUENCE [LARGE SCALE GENOMIC DNA]</scope>
    <source>
        <strain evidence="13 14">NML 150081</strain>
    </source>
</reference>
<dbReference type="RefSeq" id="WP_094453351.1">
    <property type="nucleotide sequence ID" value="NZ_NMVJ01000006.1"/>
</dbReference>
<dbReference type="OrthoDB" id="9808002at2"/>
<comment type="caution">
    <text evidence="13">The sequence shown here is derived from an EMBL/GenBank/DDBJ whole genome shotgun (WGS) entry which is preliminary data.</text>
</comment>
<dbReference type="InterPro" id="IPR015424">
    <property type="entry name" value="PyrdxlP-dep_Trfase"/>
</dbReference>